<proteinExistence type="predicted"/>
<evidence type="ECO:0000313" key="2">
    <source>
        <dbReference type="Proteomes" id="UP000054549"/>
    </source>
</evidence>
<organism evidence="1 2">
    <name type="scientific">Amanita muscaria (strain Koide BX008)</name>
    <dbReference type="NCBI Taxonomy" id="946122"/>
    <lineage>
        <taxon>Eukaryota</taxon>
        <taxon>Fungi</taxon>
        <taxon>Dikarya</taxon>
        <taxon>Basidiomycota</taxon>
        <taxon>Agaricomycotina</taxon>
        <taxon>Agaricomycetes</taxon>
        <taxon>Agaricomycetidae</taxon>
        <taxon>Agaricales</taxon>
        <taxon>Pluteineae</taxon>
        <taxon>Amanitaceae</taxon>
        <taxon>Amanita</taxon>
    </lineage>
</organism>
<sequence length="78" mass="8896">MMALTLVRTPMTFMGALNDRATLRYKCSMMTCLRSDSNGWVLSYVVVCGRFFSQERAVLTIEHCKNLEGNRSRIEGDL</sequence>
<dbReference type="Proteomes" id="UP000054549">
    <property type="component" value="Unassembled WGS sequence"/>
</dbReference>
<protein>
    <submittedName>
        <fullName evidence="1">Uncharacterized protein</fullName>
    </submittedName>
</protein>
<evidence type="ECO:0000313" key="1">
    <source>
        <dbReference type="EMBL" id="KIL67951.1"/>
    </source>
</evidence>
<dbReference type="HOGENOM" id="CLU_2621540_0_0_1"/>
<dbReference type="AlphaFoldDB" id="A0A0C2XEV9"/>
<reference evidence="1 2" key="1">
    <citation type="submission" date="2014-04" db="EMBL/GenBank/DDBJ databases">
        <title>Evolutionary Origins and Diversification of the Mycorrhizal Mutualists.</title>
        <authorList>
            <consortium name="DOE Joint Genome Institute"/>
            <consortium name="Mycorrhizal Genomics Consortium"/>
            <person name="Kohler A."/>
            <person name="Kuo A."/>
            <person name="Nagy L.G."/>
            <person name="Floudas D."/>
            <person name="Copeland A."/>
            <person name="Barry K.W."/>
            <person name="Cichocki N."/>
            <person name="Veneault-Fourrey C."/>
            <person name="LaButti K."/>
            <person name="Lindquist E.A."/>
            <person name="Lipzen A."/>
            <person name="Lundell T."/>
            <person name="Morin E."/>
            <person name="Murat C."/>
            <person name="Riley R."/>
            <person name="Ohm R."/>
            <person name="Sun H."/>
            <person name="Tunlid A."/>
            <person name="Henrissat B."/>
            <person name="Grigoriev I.V."/>
            <person name="Hibbett D.S."/>
            <person name="Martin F."/>
        </authorList>
    </citation>
    <scope>NUCLEOTIDE SEQUENCE [LARGE SCALE GENOMIC DNA]</scope>
    <source>
        <strain evidence="1 2">Koide BX008</strain>
    </source>
</reference>
<gene>
    <name evidence="1" type="ORF">M378DRAFT_159189</name>
</gene>
<name>A0A0C2XEV9_AMAMK</name>
<keyword evidence="2" id="KW-1185">Reference proteome</keyword>
<dbReference type="InParanoid" id="A0A0C2XEV9"/>
<accession>A0A0C2XEV9</accession>
<dbReference type="EMBL" id="KN818230">
    <property type="protein sequence ID" value="KIL67951.1"/>
    <property type="molecule type" value="Genomic_DNA"/>
</dbReference>